<evidence type="ECO:0000256" key="3">
    <source>
        <dbReference type="ARBA" id="ARBA00022649"/>
    </source>
</evidence>
<sequence length="173" mass="19641">MVKKELLELNDIIKNELDSKQSSLLLQWVNTWNMYIKNESSFKPHLNRKYNKKEIITVALGYNVGSEQGGNRPAVVIEDNDRSNKTVTIVPLASIDKASEPLNKASVFLGEIPQLNVKTRKPIGTSSKALVGQIRTVSKQRIIRPKKNKDDVIEITDTQLELIKNKIKELYID</sequence>
<gene>
    <name evidence="6" type="ORF">QA541_02970</name>
</gene>
<dbReference type="GO" id="GO:0004521">
    <property type="term" value="F:RNA endonuclease activity"/>
    <property type="evidence" value="ECO:0007669"/>
    <property type="project" value="TreeGrafter"/>
</dbReference>
<evidence type="ECO:0000256" key="5">
    <source>
        <dbReference type="ARBA" id="ARBA00032054"/>
    </source>
</evidence>
<dbReference type="PANTHER" id="PTHR33988:SF2">
    <property type="entry name" value="ENDORIBONUCLEASE MAZF"/>
    <property type="match status" value="1"/>
</dbReference>
<dbReference type="PANTHER" id="PTHR33988">
    <property type="entry name" value="ENDORIBONUCLEASE MAZF-RELATED"/>
    <property type="match status" value="1"/>
</dbReference>
<evidence type="ECO:0000256" key="4">
    <source>
        <dbReference type="ARBA" id="ARBA00031226"/>
    </source>
</evidence>
<dbReference type="Pfam" id="PF02452">
    <property type="entry name" value="PemK_toxin"/>
    <property type="match status" value="1"/>
</dbReference>
<dbReference type="Gene3D" id="2.30.30.110">
    <property type="match status" value="1"/>
</dbReference>
<accession>A0AAU6RB17</accession>
<dbReference type="GO" id="GO:0003677">
    <property type="term" value="F:DNA binding"/>
    <property type="evidence" value="ECO:0007669"/>
    <property type="project" value="InterPro"/>
</dbReference>
<proteinExistence type="inferred from homology"/>
<dbReference type="InterPro" id="IPR011067">
    <property type="entry name" value="Plasmid_toxin/cell-grow_inhib"/>
</dbReference>
<name>A0AAU6RB17_9STAP</name>
<evidence type="ECO:0000256" key="1">
    <source>
        <dbReference type="ARBA" id="ARBA00007521"/>
    </source>
</evidence>
<dbReference type="GO" id="GO:0016787">
    <property type="term" value="F:hydrolase activity"/>
    <property type="evidence" value="ECO:0007669"/>
    <property type="project" value="UniProtKB-KW"/>
</dbReference>
<evidence type="ECO:0000313" key="6">
    <source>
        <dbReference type="EMBL" id="WZE67234.1"/>
    </source>
</evidence>
<keyword evidence="3" id="KW-1277">Toxin-antitoxin system</keyword>
<evidence type="ECO:0000256" key="2">
    <source>
        <dbReference type="ARBA" id="ARBA00019638"/>
    </source>
</evidence>
<dbReference type="RefSeq" id="WP_420494259.1">
    <property type="nucleotide sequence ID" value="NZ_CP124577.1"/>
</dbReference>
<dbReference type="GO" id="GO:0006402">
    <property type="term" value="P:mRNA catabolic process"/>
    <property type="evidence" value="ECO:0007669"/>
    <property type="project" value="TreeGrafter"/>
</dbReference>
<organism evidence="6">
    <name type="scientific">Macrococcus psychrotolerans</name>
    <dbReference type="NCBI Taxonomy" id="3039389"/>
    <lineage>
        <taxon>Bacteria</taxon>
        <taxon>Bacillati</taxon>
        <taxon>Bacillota</taxon>
        <taxon>Bacilli</taxon>
        <taxon>Bacillales</taxon>
        <taxon>Staphylococcaceae</taxon>
        <taxon>Macrococcus</taxon>
    </lineage>
</organism>
<keyword evidence="6" id="KW-0378">Hydrolase</keyword>
<dbReference type="GO" id="GO:0016075">
    <property type="term" value="P:rRNA catabolic process"/>
    <property type="evidence" value="ECO:0007669"/>
    <property type="project" value="TreeGrafter"/>
</dbReference>
<dbReference type="InterPro" id="IPR003477">
    <property type="entry name" value="PemK-like"/>
</dbReference>
<dbReference type="AlphaFoldDB" id="A0AAU6RB17"/>
<dbReference type="SUPFAM" id="SSF50118">
    <property type="entry name" value="Cell growth inhibitor/plasmid maintenance toxic component"/>
    <property type="match status" value="1"/>
</dbReference>
<reference evidence="6" key="1">
    <citation type="submission" date="2023-04" db="EMBL/GenBank/DDBJ databases">
        <title>Macrococci isolated from food, foodproducing animals, and human clinical materials.</title>
        <authorList>
            <person name="Maslanova I."/>
            <person name="Svec P."/>
            <person name="Sedlacek I."/>
            <person name="Novakova D."/>
            <person name="Keller J.E."/>
            <person name="Schwendener S."/>
            <person name="Finstrlova A."/>
            <person name="Botka T."/>
            <person name="Kovarovic V."/>
            <person name="Petras P."/>
            <person name="Perreten V."/>
            <person name="Pantucek R."/>
        </authorList>
    </citation>
    <scope>NUCLEOTIDE SEQUENCE</scope>
    <source>
        <strain evidence="6">NRL/St 21/332</strain>
    </source>
</reference>
<comment type="similarity">
    <text evidence="1">Belongs to the PemK/MazF family.</text>
</comment>
<dbReference type="EMBL" id="CP124577">
    <property type="protein sequence ID" value="WZE67234.1"/>
    <property type="molecule type" value="Genomic_DNA"/>
</dbReference>
<protein>
    <recommendedName>
        <fullName evidence="2">Endoribonuclease MazF</fullName>
    </recommendedName>
    <alternativeName>
        <fullName evidence="4">Toxin MazF</fullName>
    </alternativeName>
    <alternativeName>
        <fullName evidence="5">mRNA interferase MazF</fullName>
    </alternativeName>
</protein>